<dbReference type="GO" id="GO:0043565">
    <property type="term" value="F:sequence-specific DNA binding"/>
    <property type="evidence" value="ECO:0007669"/>
    <property type="project" value="InterPro"/>
</dbReference>
<gene>
    <name evidence="5" type="ORF">EH230_08545</name>
</gene>
<name>A0A437UDT2_9FLAO</name>
<dbReference type="SUPFAM" id="SSF46689">
    <property type="entry name" value="Homeodomain-like"/>
    <property type="match status" value="1"/>
</dbReference>
<evidence type="ECO:0000256" key="3">
    <source>
        <dbReference type="ARBA" id="ARBA00023163"/>
    </source>
</evidence>
<feature type="domain" description="HTH araC/xylS-type" evidence="4">
    <location>
        <begin position="1"/>
        <end position="69"/>
    </location>
</feature>
<keyword evidence="1" id="KW-0805">Transcription regulation</keyword>
<sequence>MNKKKGLSFPNYINNLRIELALNLLQKDKKYRNYSIKGLAIEVGFSSSQTFSRAFLSKTGVNASFFINELKNNDL</sequence>
<evidence type="ECO:0000256" key="2">
    <source>
        <dbReference type="ARBA" id="ARBA00023125"/>
    </source>
</evidence>
<dbReference type="RefSeq" id="WP_127823728.1">
    <property type="nucleotide sequence ID" value="NZ_RQSM01000003.1"/>
</dbReference>
<accession>A0A437UDT2</accession>
<dbReference type="Proteomes" id="UP000288951">
    <property type="component" value="Unassembled WGS sequence"/>
</dbReference>
<evidence type="ECO:0000259" key="4">
    <source>
        <dbReference type="PROSITE" id="PS01124"/>
    </source>
</evidence>
<dbReference type="Gene3D" id="1.10.10.60">
    <property type="entry name" value="Homeodomain-like"/>
    <property type="match status" value="1"/>
</dbReference>
<evidence type="ECO:0000256" key="1">
    <source>
        <dbReference type="ARBA" id="ARBA00023015"/>
    </source>
</evidence>
<dbReference type="SMART" id="SM00342">
    <property type="entry name" value="HTH_ARAC"/>
    <property type="match status" value="1"/>
</dbReference>
<dbReference type="AlphaFoldDB" id="A0A437UDT2"/>
<dbReference type="PANTHER" id="PTHR43280:SF2">
    <property type="entry name" value="HTH-TYPE TRANSCRIPTIONAL REGULATOR EXSA"/>
    <property type="match status" value="1"/>
</dbReference>
<organism evidence="5 6">
    <name type="scientific">Flavobacterium columnare</name>
    <dbReference type="NCBI Taxonomy" id="996"/>
    <lineage>
        <taxon>Bacteria</taxon>
        <taxon>Pseudomonadati</taxon>
        <taxon>Bacteroidota</taxon>
        <taxon>Flavobacteriia</taxon>
        <taxon>Flavobacteriales</taxon>
        <taxon>Flavobacteriaceae</taxon>
        <taxon>Flavobacterium</taxon>
    </lineage>
</organism>
<keyword evidence="3" id="KW-0804">Transcription</keyword>
<proteinExistence type="predicted"/>
<keyword evidence="6" id="KW-1185">Reference proteome</keyword>
<dbReference type="InterPro" id="IPR009057">
    <property type="entry name" value="Homeodomain-like_sf"/>
</dbReference>
<dbReference type="Pfam" id="PF12833">
    <property type="entry name" value="HTH_18"/>
    <property type="match status" value="1"/>
</dbReference>
<dbReference type="PANTHER" id="PTHR43280">
    <property type="entry name" value="ARAC-FAMILY TRANSCRIPTIONAL REGULATOR"/>
    <property type="match status" value="1"/>
</dbReference>
<reference evidence="5" key="1">
    <citation type="submission" date="2018-12" db="EMBL/GenBank/DDBJ databases">
        <title>Draft genome sequence of Flaovobacterium columnare ARS1 isolated from channel catfish in Alabama.</title>
        <authorList>
            <person name="Cai W."/>
            <person name="Arias C."/>
        </authorList>
    </citation>
    <scope>NUCLEOTIDE SEQUENCE [LARGE SCALE GENOMIC DNA]</scope>
    <source>
        <strain evidence="5">ARS1</strain>
    </source>
</reference>
<dbReference type="GO" id="GO:0003700">
    <property type="term" value="F:DNA-binding transcription factor activity"/>
    <property type="evidence" value="ECO:0007669"/>
    <property type="project" value="InterPro"/>
</dbReference>
<keyword evidence="2" id="KW-0238">DNA-binding</keyword>
<evidence type="ECO:0000313" key="6">
    <source>
        <dbReference type="Proteomes" id="UP000288951"/>
    </source>
</evidence>
<protein>
    <submittedName>
        <fullName evidence="5">Helix-turn-helix domain-containing protein</fullName>
    </submittedName>
</protein>
<evidence type="ECO:0000313" key="5">
    <source>
        <dbReference type="EMBL" id="RVU91668.1"/>
    </source>
</evidence>
<dbReference type="InterPro" id="IPR018060">
    <property type="entry name" value="HTH_AraC"/>
</dbReference>
<dbReference type="PROSITE" id="PS01124">
    <property type="entry name" value="HTH_ARAC_FAMILY_2"/>
    <property type="match status" value="1"/>
</dbReference>
<dbReference type="OrthoDB" id="5295174at2"/>
<comment type="caution">
    <text evidence="5">The sequence shown here is derived from an EMBL/GenBank/DDBJ whole genome shotgun (WGS) entry which is preliminary data.</text>
</comment>
<dbReference type="EMBL" id="RQSM01000003">
    <property type="protein sequence ID" value="RVU91668.1"/>
    <property type="molecule type" value="Genomic_DNA"/>
</dbReference>